<dbReference type="Proteomes" id="UP001139494">
    <property type="component" value="Unassembled WGS sequence"/>
</dbReference>
<protein>
    <submittedName>
        <fullName evidence="1">Uncharacterized protein</fullName>
    </submittedName>
</protein>
<name>A0A9R1CT72_9EURY</name>
<evidence type="ECO:0000313" key="2">
    <source>
        <dbReference type="Proteomes" id="UP001139494"/>
    </source>
</evidence>
<dbReference type="RefSeq" id="WP_256030850.1">
    <property type="nucleotide sequence ID" value="NZ_JAHLKM010000035.1"/>
</dbReference>
<gene>
    <name evidence="1" type="ORF">KM295_14995</name>
</gene>
<sequence length="355" mass="41466">MAARECREKREKEYNTYDQAVDIVSCWEAFLNHSYSQVFEDYYFDRFPTLEAEGDDVTPDFAVTVNDDYGLIGEIKRTFPEEETPFRRTVEQLERYAEPSELQCASDKTLEPDTCDILLLISGTSAPKIGRRIQRLIDDGDVDIDRNLVVVRYQYNTRDQLSRYEFQRVVPVEDEFRDGALRDEHSLSHHMGEEADYETLPLYPKHFKREKVEKPICNDKPPEQYLATILWHKIFPRYLKQSDFEEWQSGSAQKTIEIKGTPADFAEELNDYMHDGEARESWVHDALQFLKDANLAEQLSDEFKVKFRGFVRHVGESNDQQGTAELDKLQTLGETFIQRYCEYTTSASEDVDGYS</sequence>
<dbReference type="EMBL" id="JAHLKM010000035">
    <property type="protein sequence ID" value="MCQ4334759.1"/>
    <property type="molecule type" value="Genomic_DNA"/>
</dbReference>
<keyword evidence="2" id="KW-1185">Reference proteome</keyword>
<accession>A0A9R1CT72</accession>
<proteinExistence type="predicted"/>
<reference evidence="1" key="1">
    <citation type="journal article" date="2023" name="Front. Microbiol.">
        <title>Genomic-based phylogenetic and metabolic analyses of the genus Natronomonas, and description of Natronomonas aquatica sp. nov.</title>
        <authorList>
            <person name="Garcia-Roldan A."/>
            <person name="Duran-Viseras A."/>
            <person name="de la Haba R.R."/>
            <person name="Corral P."/>
            <person name="Sanchez-Porro C."/>
            <person name="Ventosa A."/>
        </authorList>
    </citation>
    <scope>NUCLEOTIDE SEQUENCE</scope>
    <source>
        <strain evidence="1">F2-12</strain>
    </source>
</reference>
<dbReference type="AlphaFoldDB" id="A0A9R1CT72"/>
<organism evidence="1 2">
    <name type="scientific">Natronomonas aquatica</name>
    <dbReference type="NCBI Taxonomy" id="2841590"/>
    <lineage>
        <taxon>Archaea</taxon>
        <taxon>Methanobacteriati</taxon>
        <taxon>Methanobacteriota</taxon>
        <taxon>Stenosarchaea group</taxon>
        <taxon>Halobacteria</taxon>
        <taxon>Halobacteriales</taxon>
        <taxon>Natronomonadaceae</taxon>
        <taxon>Natronomonas</taxon>
    </lineage>
</organism>
<evidence type="ECO:0000313" key="1">
    <source>
        <dbReference type="EMBL" id="MCQ4334759.1"/>
    </source>
</evidence>
<comment type="caution">
    <text evidence="1">The sequence shown here is derived from an EMBL/GenBank/DDBJ whole genome shotgun (WGS) entry which is preliminary data.</text>
</comment>